<accession>A0AAV9UCJ1</accession>
<evidence type="ECO:0000256" key="1">
    <source>
        <dbReference type="SAM" id="MobiDB-lite"/>
    </source>
</evidence>
<feature type="compositionally biased region" description="Basic and acidic residues" evidence="1">
    <location>
        <begin position="111"/>
        <end position="128"/>
    </location>
</feature>
<keyword evidence="3" id="KW-1185">Reference proteome</keyword>
<comment type="caution">
    <text evidence="2">The sequence shown here is derived from an EMBL/GenBank/DDBJ whole genome shotgun (WGS) entry which is preliminary data.</text>
</comment>
<feature type="region of interest" description="Disordered" evidence="1">
    <location>
        <begin position="85"/>
        <end position="164"/>
    </location>
</feature>
<feature type="compositionally biased region" description="Basic and acidic residues" evidence="1">
    <location>
        <begin position="137"/>
        <end position="164"/>
    </location>
</feature>
<dbReference type="EMBL" id="JAVHNS010000011">
    <property type="protein sequence ID" value="KAK6340183.1"/>
    <property type="molecule type" value="Genomic_DNA"/>
</dbReference>
<proteinExistence type="predicted"/>
<protein>
    <submittedName>
        <fullName evidence="2">Uncharacterized protein</fullName>
    </submittedName>
</protein>
<dbReference type="AlphaFoldDB" id="A0AAV9UCJ1"/>
<feature type="compositionally biased region" description="Low complexity" evidence="1">
    <location>
        <begin position="1"/>
        <end position="10"/>
    </location>
</feature>
<feature type="compositionally biased region" description="Low complexity" evidence="1">
    <location>
        <begin position="18"/>
        <end position="28"/>
    </location>
</feature>
<sequence length="164" mass="17576">MTDTTNIDTNPPTPQPQAQPSQPTAMTPKNMEILATVLQYATIDITNVPFDIIAQKLGYKNAETAKKRYQQVKQKVSDAAVVGGGDAGGGDQVGLIGDAGVAKKGKRGRKPKEGGEKKGGEKNEGDKKGRGRKKKVKVEEEGEGVKEEERVEAVVEEENMKAVD</sequence>
<dbReference type="Proteomes" id="UP001373714">
    <property type="component" value="Unassembled WGS sequence"/>
</dbReference>
<feature type="compositionally biased region" description="Low complexity" evidence="1">
    <location>
        <begin position="93"/>
        <end position="102"/>
    </location>
</feature>
<gene>
    <name evidence="2" type="ORF">TWF730_001951</name>
</gene>
<name>A0AAV9UCJ1_9PEZI</name>
<feature type="region of interest" description="Disordered" evidence="1">
    <location>
        <begin position="1"/>
        <end position="28"/>
    </location>
</feature>
<reference evidence="2 3" key="1">
    <citation type="submission" date="2019-10" db="EMBL/GenBank/DDBJ databases">
        <authorList>
            <person name="Palmer J.M."/>
        </authorList>
    </citation>
    <scope>NUCLEOTIDE SEQUENCE [LARGE SCALE GENOMIC DNA]</scope>
    <source>
        <strain evidence="2 3">TWF730</strain>
    </source>
</reference>
<organism evidence="2 3">
    <name type="scientific">Orbilia blumenaviensis</name>
    <dbReference type="NCBI Taxonomy" id="1796055"/>
    <lineage>
        <taxon>Eukaryota</taxon>
        <taxon>Fungi</taxon>
        <taxon>Dikarya</taxon>
        <taxon>Ascomycota</taxon>
        <taxon>Pezizomycotina</taxon>
        <taxon>Orbiliomycetes</taxon>
        <taxon>Orbiliales</taxon>
        <taxon>Orbiliaceae</taxon>
        <taxon>Orbilia</taxon>
    </lineage>
</organism>
<evidence type="ECO:0000313" key="3">
    <source>
        <dbReference type="Proteomes" id="UP001373714"/>
    </source>
</evidence>
<evidence type="ECO:0000313" key="2">
    <source>
        <dbReference type="EMBL" id="KAK6340183.1"/>
    </source>
</evidence>